<sequence length="85" mass="9531">MGIRILYSSGNPDDPANKDYRIWYNLIAPDKEPPAGPEDLRESFFTRRKKDLMEFAFGDSGKTAYLCIQIESDGKNGPMVSALIS</sequence>
<protein>
    <submittedName>
        <fullName evidence="1">Peptidase S45, penicillin amidase</fullName>
    </submittedName>
</protein>
<gene>
    <name evidence="1" type="ordered locus">TREPR_3895</name>
</gene>
<reference evidence="2" key="1">
    <citation type="submission" date="2009-12" db="EMBL/GenBank/DDBJ databases">
        <title>Complete sequence of Treponema primitia strain ZAS-2.</title>
        <authorList>
            <person name="Tetu S.G."/>
            <person name="Matson E."/>
            <person name="Ren Q."/>
            <person name="Seshadri R."/>
            <person name="Elbourne L."/>
            <person name="Hassan K.A."/>
            <person name="Durkin A."/>
            <person name="Radune D."/>
            <person name="Mohamoud Y."/>
            <person name="Shay R."/>
            <person name="Jin S."/>
            <person name="Zhang X."/>
            <person name="Lucey K."/>
            <person name="Ballor N.R."/>
            <person name="Ottesen E."/>
            <person name="Rosenthal R."/>
            <person name="Allen A."/>
            <person name="Leadbetter J.R."/>
            <person name="Paulsen I.T."/>
        </authorList>
    </citation>
    <scope>NUCLEOTIDE SEQUENCE [LARGE SCALE GENOMIC DNA]</scope>
    <source>
        <strain evidence="2">ATCC BAA-887 / DSM 12427 / ZAS-2</strain>
    </source>
</reference>
<evidence type="ECO:0000313" key="1">
    <source>
        <dbReference type="EMBL" id="AEF85380.1"/>
    </source>
</evidence>
<organism evidence="1 2">
    <name type="scientific">Treponema primitia (strain ATCC BAA-887 / DSM 12427 / ZAS-2)</name>
    <dbReference type="NCBI Taxonomy" id="545694"/>
    <lineage>
        <taxon>Bacteria</taxon>
        <taxon>Pseudomonadati</taxon>
        <taxon>Spirochaetota</taxon>
        <taxon>Spirochaetia</taxon>
        <taxon>Spirochaetales</taxon>
        <taxon>Treponemataceae</taxon>
        <taxon>Treponema</taxon>
    </lineage>
</organism>
<dbReference type="Proteomes" id="UP000009223">
    <property type="component" value="Chromosome"/>
</dbReference>
<evidence type="ECO:0000313" key="2">
    <source>
        <dbReference type="Proteomes" id="UP000009223"/>
    </source>
</evidence>
<dbReference type="HOGENOM" id="CLU_2511720_0_0_12"/>
<reference evidence="1 2" key="2">
    <citation type="journal article" date="2011" name="ISME J.">
        <title>RNA-seq reveals cooperative metabolic interactions between two termite-gut spirochete species in co-culture.</title>
        <authorList>
            <person name="Rosenthal A.Z."/>
            <person name="Matson E.G."/>
            <person name="Eldar A."/>
            <person name="Leadbetter J.R."/>
        </authorList>
    </citation>
    <scope>NUCLEOTIDE SEQUENCE [LARGE SCALE GENOMIC DNA]</scope>
    <source>
        <strain evidence="2">ATCC BAA-887 / DSM 12427 / ZAS-2</strain>
    </source>
</reference>
<name>F5YP04_TREPZ</name>
<dbReference type="STRING" id="545694.TREPR_3895"/>
<accession>F5YP04</accession>
<keyword evidence="2" id="KW-1185">Reference proteome</keyword>
<dbReference type="EMBL" id="CP001843">
    <property type="protein sequence ID" value="AEF85380.1"/>
    <property type="molecule type" value="Genomic_DNA"/>
</dbReference>
<dbReference type="AlphaFoldDB" id="F5YP04"/>
<proteinExistence type="predicted"/>
<dbReference type="OrthoDB" id="456003at2"/>
<dbReference type="KEGG" id="tpi:TREPR_3895"/>
<dbReference type="RefSeq" id="WP_015706450.1">
    <property type="nucleotide sequence ID" value="NC_015578.1"/>
</dbReference>